<evidence type="ECO:0000256" key="1">
    <source>
        <dbReference type="SAM" id="SignalP"/>
    </source>
</evidence>
<dbReference type="Proteomes" id="UP001516351">
    <property type="component" value="Unassembled WGS sequence"/>
</dbReference>
<proteinExistence type="predicted"/>
<name>A0ABX2P5Z2_9PROT</name>
<reference evidence="2 3" key="1">
    <citation type="submission" date="2020-06" db="EMBL/GenBank/DDBJ databases">
        <title>Synonyms of Asaia species.</title>
        <authorList>
            <person name="Sombolestani A."/>
        </authorList>
    </citation>
    <scope>NUCLEOTIDE SEQUENCE [LARGE SCALE GENOMIC DNA]</scope>
    <source>
        <strain evidence="2 3">LMG 27047</strain>
    </source>
</reference>
<sequence>MRRNYVVVPLMLSALSLAGVASRQDGRANRPTQLELKLVQCHGIGTESYCQEFGGGRMFDVADIPEILRDSLITQCSIRNYCDVTLIVPHKEARETVIHTIIDASWDET</sequence>
<keyword evidence="3" id="KW-1185">Reference proteome</keyword>
<dbReference type="RefSeq" id="WP_267311820.1">
    <property type="nucleotide sequence ID" value="NZ_JABXXV010000006.1"/>
</dbReference>
<feature type="signal peptide" evidence="1">
    <location>
        <begin position="1"/>
        <end position="18"/>
    </location>
</feature>
<organism evidence="2 3">
    <name type="scientific">Asaia spathodeae</name>
    <dbReference type="NCBI Taxonomy" id="657016"/>
    <lineage>
        <taxon>Bacteria</taxon>
        <taxon>Pseudomonadati</taxon>
        <taxon>Pseudomonadota</taxon>
        <taxon>Alphaproteobacteria</taxon>
        <taxon>Acetobacterales</taxon>
        <taxon>Acetobacteraceae</taxon>
        <taxon>Asaia</taxon>
    </lineage>
</organism>
<feature type="chain" id="PRO_5045500747" evidence="1">
    <location>
        <begin position="19"/>
        <end position="109"/>
    </location>
</feature>
<gene>
    <name evidence="2" type="ORF">HW542_11155</name>
</gene>
<evidence type="ECO:0000313" key="2">
    <source>
        <dbReference type="EMBL" id="NVN47361.1"/>
    </source>
</evidence>
<keyword evidence="1" id="KW-0732">Signal</keyword>
<comment type="caution">
    <text evidence="2">The sequence shown here is derived from an EMBL/GenBank/DDBJ whole genome shotgun (WGS) entry which is preliminary data.</text>
</comment>
<evidence type="ECO:0000313" key="3">
    <source>
        <dbReference type="Proteomes" id="UP001516351"/>
    </source>
</evidence>
<accession>A0ABX2P5Z2</accession>
<dbReference type="EMBL" id="JABXXV010000006">
    <property type="protein sequence ID" value="NVN47361.1"/>
    <property type="molecule type" value="Genomic_DNA"/>
</dbReference>
<protein>
    <submittedName>
        <fullName evidence="2">Uncharacterized protein</fullName>
    </submittedName>
</protein>